<keyword evidence="6" id="KW-0732">Signal</keyword>
<feature type="domain" description="PPIase FKBP-type" evidence="7">
    <location>
        <begin position="241"/>
        <end position="332"/>
    </location>
</feature>
<dbReference type="Proteomes" id="UP000664382">
    <property type="component" value="Unassembled WGS sequence"/>
</dbReference>
<evidence type="ECO:0000256" key="1">
    <source>
        <dbReference type="ARBA" id="ARBA00000971"/>
    </source>
</evidence>
<proteinExistence type="predicted"/>
<feature type="signal peptide" evidence="6">
    <location>
        <begin position="1"/>
        <end position="28"/>
    </location>
</feature>
<feature type="chain" id="PRO_5038767115" description="peptidylprolyl isomerase" evidence="6">
    <location>
        <begin position="29"/>
        <end position="345"/>
    </location>
</feature>
<evidence type="ECO:0000256" key="2">
    <source>
        <dbReference type="ARBA" id="ARBA00013194"/>
    </source>
</evidence>
<dbReference type="GO" id="GO:0003755">
    <property type="term" value="F:peptidyl-prolyl cis-trans isomerase activity"/>
    <property type="evidence" value="ECO:0007669"/>
    <property type="project" value="UniProtKB-KW"/>
</dbReference>
<evidence type="ECO:0000313" key="8">
    <source>
        <dbReference type="EMBL" id="MBO1900778.1"/>
    </source>
</evidence>
<evidence type="ECO:0000256" key="3">
    <source>
        <dbReference type="ARBA" id="ARBA00023110"/>
    </source>
</evidence>
<dbReference type="InterPro" id="IPR001179">
    <property type="entry name" value="PPIase_FKBP_dom"/>
</dbReference>
<comment type="caution">
    <text evidence="8">The sequence shown here is derived from an EMBL/GenBank/DDBJ whole genome shotgun (WGS) entry which is preliminary data.</text>
</comment>
<dbReference type="PROSITE" id="PS51257">
    <property type="entry name" value="PROKAR_LIPOPROTEIN"/>
    <property type="match status" value="1"/>
</dbReference>
<dbReference type="Gene3D" id="3.10.50.40">
    <property type="match status" value="1"/>
</dbReference>
<name>A0A939SAV1_9MICO</name>
<evidence type="ECO:0000259" key="7">
    <source>
        <dbReference type="PROSITE" id="PS50059"/>
    </source>
</evidence>
<reference evidence="8" key="1">
    <citation type="submission" date="2021-03" db="EMBL/GenBank/DDBJ databases">
        <title>Leucobacter chromiisoli sp. nov., isolated from chromium-containing soil of chemical plant.</title>
        <authorList>
            <person name="Xu Z."/>
        </authorList>
    </citation>
    <scope>NUCLEOTIDE SEQUENCE</scope>
    <source>
        <strain evidence="8">S27</strain>
    </source>
</reference>
<dbReference type="AlphaFoldDB" id="A0A939SAV1"/>
<dbReference type="RefSeq" id="WP_208095516.1">
    <property type="nucleotide sequence ID" value="NZ_JAGDYM010000004.1"/>
</dbReference>
<evidence type="ECO:0000256" key="6">
    <source>
        <dbReference type="SAM" id="SignalP"/>
    </source>
</evidence>
<organism evidence="8 9">
    <name type="scientific">Leucobacter weissii</name>
    <dbReference type="NCBI Taxonomy" id="1983706"/>
    <lineage>
        <taxon>Bacteria</taxon>
        <taxon>Bacillati</taxon>
        <taxon>Actinomycetota</taxon>
        <taxon>Actinomycetes</taxon>
        <taxon>Micrococcales</taxon>
        <taxon>Microbacteriaceae</taxon>
        <taxon>Leucobacter</taxon>
    </lineage>
</organism>
<dbReference type="PROSITE" id="PS50059">
    <property type="entry name" value="FKBP_PPIASE"/>
    <property type="match status" value="1"/>
</dbReference>
<dbReference type="EMBL" id="JAGDYM010000004">
    <property type="protein sequence ID" value="MBO1900778.1"/>
    <property type="molecule type" value="Genomic_DNA"/>
</dbReference>
<dbReference type="SUPFAM" id="SSF54534">
    <property type="entry name" value="FKBP-like"/>
    <property type="match status" value="1"/>
</dbReference>
<keyword evidence="4 5" id="KW-0413">Isomerase</keyword>
<dbReference type="Pfam" id="PF00254">
    <property type="entry name" value="FKBP_C"/>
    <property type="match status" value="1"/>
</dbReference>
<evidence type="ECO:0000256" key="5">
    <source>
        <dbReference type="PROSITE-ProRule" id="PRU00277"/>
    </source>
</evidence>
<gene>
    <name evidence="8" type="ORF">J4H92_02310</name>
</gene>
<evidence type="ECO:0000313" key="9">
    <source>
        <dbReference type="Proteomes" id="UP000664382"/>
    </source>
</evidence>
<dbReference type="InterPro" id="IPR046357">
    <property type="entry name" value="PPIase_dom_sf"/>
</dbReference>
<accession>A0A939SAV1</accession>
<dbReference type="EC" id="5.2.1.8" evidence="2 5"/>
<comment type="catalytic activity">
    <reaction evidence="1 5">
        <text>[protein]-peptidylproline (omega=180) = [protein]-peptidylproline (omega=0)</text>
        <dbReference type="Rhea" id="RHEA:16237"/>
        <dbReference type="Rhea" id="RHEA-COMP:10747"/>
        <dbReference type="Rhea" id="RHEA-COMP:10748"/>
        <dbReference type="ChEBI" id="CHEBI:83833"/>
        <dbReference type="ChEBI" id="CHEBI:83834"/>
        <dbReference type="EC" id="5.2.1.8"/>
    </reaction>
</comment>
<keyword evidence="9" id="KW-1185">Reference proteome</keyword>
<protein>
    <recommendedName>
        <fullName evidence="2 5">peptidylprolyl isomerase</fullName>
        <ecNumber evidence="2 5">5.2.1.8</ecNumber>
    </recommendedName>
</protein>
<evidence type="ECO:0000256" key="4">
    <source>
        <dbReference type="ARBA" id="ARBA00023235"/>
    </source>
</evidence>
<keyword evidence="3 5" id="KW-0697">Rotamase</keyword>
<sequence>MKRTRALSTITLPAVLVAVLAATGCSFGSDNGDEGENGAVNGETQACAPAGEASGALQIEGDFGAPLTLASETPIEVAELERSVLIEGEGEEIAEDELVLTQLSVFNGVTGETLAPTAPTAVTNGADESTFPAWVTETIACSTIGDRVAAVAPASKVLGDGQAASYGMEDADALVMVFDVLRAPALERAEGEAQEPVDGLPTVELAENGAPTITIPEGEDAPKELEIVPLIEGDGAEVGETDSVYLHYTGVVWSSGKEFDSSWTNGTPIMLPANQFVPGFTKAITGQKVGSQILAVIPADEGYAEATAERLAAADATEDDVMVFVVDILDAIPAQETADAEEDAE</sequence>